<accession>A0A170XUK7</accession>
<evidence type="ECO:0000313" key="1">
    <source>
        <dbReference type="EMBL" id="JAR99241.1"/>
    </source>
</evidence>
<reference evidence="1" key="1">
    <citation type="submission" date="2016-04" db="EMBL/GenBank/DDBJ databases">
        <authorList>
            <person name="Calderon-Fernandez G.M.Sr."/>
        </authorList>
    </citation>
    <scope>NUCLEOTIDE SEQUENCE</scope>
    <source>
        <strain evidence="1">Int1</strain>
        <tissue evidence="1">Integument</tissue>
    </source>
</reference>
<protein>
    <submittedName>
        <fullName evidence="1">Uncharacterized protein</fullName>
    </submittedName>
</protein>
<sequence>MKKNSSNRMRRSNV</sequence>
<dbReference type="EMBL" id="GEMB01004019">
    <property type="protein sequence ID" value="JAR99241.1"/>
    <property type="molecule type" value="Transcribed_RNA"/>
</dbReference>
<name>A0A170XUK7_TRIIF</name>
<reference evidence="1" key="2">
    <citation type="journal article" date="2017" name="J. Med. Entomol.">
        <title>Transcriptome Analysis of the Triatoma infestans (Hemiptera: Reduviidae) Integument.</title>
        <authorList>
            <person name="Calderon-Fernandez G.M."/>
            <person name="Moriconi D.E."/>
            <person name="Dulbecco A.B."/>
            <person name="Juarez M.P."/>
        </authorList>
    </citation>
    <scope>NUCLEOTIDE SEQUENCE</scope>
    <source>
        <strain evidence="1">Int1</strain>
        <tissue evidence="1">Integument</tissue>
    </source>
</reference>
<proteinExistence type="predicted"/>
<organism evidence="1">
    <name type="scientific">Triatoma infestans</name>
    <name type="common">Assassin bug</name>
    <dbReference type="NCBI Taxonomy" id="30076"/>
    <lineage>
        <taxon>Eukaryota</taxon>
        <taxon>Metazoa</taxon>
        <taxon>Ecdysozoa</taxon>
        <taxon>Arthropoda</taxon>
        <taxon>Hexapoda</taxon>
        <taxon>Insecta</taxon>
        <taxon>Pterygota</taxon>
        <taxon>Neoptera</taxon>
        <taxon>Paraneoptera</taxon>
        <taxon>Hemiptera</taxon>
        <taxon>Heteroptera</taxon>
        <taxon>Panheteroptera</taxon>
        <taxon>Cimicomorpha</taxon>
        <taxon>Reduviidae</taxon>
        <taxon>Triatominae</taxon>
        <taxon>Triatoma</taxon>
    </lineage>
</organism>